<feature type="transmembrane region" description="Helical" evidence="8">
    <location>
        <begin position="43"/>
        <end position="61"/>
    </location>
</feature>
<dbReference type="EMBL" id="CP033970">
    <property type="protein sequence ID" value="AZG15921.1"/>
    <property type="molecule type" value="Genomic_DNA"/>
</dbReference>
<dbReference type="InterPro" id="IPR011701">
    <property type="entry name" value="MFS"/>
</dbReference>
<protein>
    <submittedName>
        <fullName evidence="10">MFS transporter</fullName>
    </submittedName>
</protein>
<evidence type="ECO:0000313" key="10">
    <source>
        <dbReference type="EMBL" id="AZG15921.1"/>
    </source>
</evidence>
<dbReference type="InterPro" id="IPR020846">
    <property type="entry name" value="MFS_dom"/>
</dbReference>
<dbReference type="GO" id="GO:0005886">
    <property type="term" value="C:plasma membrane"/>
    <property type="evidence" value="ECO:0007669"/>
    <property type="project" value="UniProtKB-SubCell"/>
</dbReference>
<dbReference type="RefSeq" id="WP_124685652.1">
    <property type="nucleotide sequence ID" value="NZ_CP033970.1"/>
</dbReference>
<dbReference type="PANTHER" id="PTHR43045:SF2">
    <property type="entry name" value="INNER MEMBRANE METABOLITE TRANSPORT PROTEIN YHJE"/>
    <property type="match status" value="1"/>
</dbReference>
<dbReference type="SUPFAM" id="SSF103473">
    <property type="entry name" value="MFS general substrate transporter"/>
    <property type="match status" value="1"/>
</dbReference>
<dbReference type="AlphaFoldDB" id="A0A3G8H5W9"/>
<sequence>MASLTHQHRASPTAPPAPGHHEVAPAEIATGVVIGRASEYFDFFVYGIASVLVFPSVYFPFASELAGLLFSFAIFSFAFIGRPFGTALFMRVQRRWGRGTKLTASLFLLGTATVGIAFLPSYASIGSAAIYLLSLFRFLQGIAFGGSWDGLPSLLALNAPENKRGWYAMVGQLGAPTGFIVAGALFLFLSVSLTPAEFIDWGWRYPFFVAFAINVVALFARLRLVVTHEYTRLLEEDELEPISTLQMVNAQGFNIFLGAFASLASYALFHLVTVFPLSWVSLHKTQAISDVLAVQIVGAGIAFIGTLISGWLADRIGRRTTLATMAVLIGLFSLAAPWLLDGGATGQDIFILVGFGLLGLSYGQAAGVVTSNFDTKFRYTGAALTTDFGWLFGAAFAPLVALGLSSLFGLAAVSLYLLSGVVATLIALRINRALGTPDND</sequence>
<organism evidence="10 11">
    <name type="scientific">Cupriavidus pauculus</name>
    <dbReference type="NCBI Taxonomy" id="82633"/>
    <lineage>
        <taxon>Bacteria</taxon>
        <taxon>Pseudomonadati</taxon>
        <taxon>Pseudomonadota</taxon>
        <taxon>Betaproteobacteria</taxon>
        <taxon>Burkholderiales</taxon>
        <taxon>Burkholderiaceae</taxon>
        <taxon>Cupriavidus</taxon>
    </lineage>
</organism>
<feature type="transmembrane region" description="Helical" evidence="8">
    <location>
        <begin position="255"/>
        <end position="279"/>
    </location>
</feature>
<evidence type="ECO:0000256" key="5">
    <source>
        <dbReference type="ARBA" id="ARBA00022989"/>
    </source>
</evidence>
<evidence type="ECO:0000256" key="3">
    <source>
        <dbReference type="ARBA" id="ARBA00022475"/>
    </source>
</evidence>
<keyword evidence="4 8" id="KW-0812">Transmembrane</keyword>
<dbReference type="KEGG" id="cpau:EHF44_21070"/>
<feature type="transmembrane region" description="Helical" evidence="8">
    <location>
        <begin position="67"/>
        <end position="90"/>
    </location>
</feature>
<dbReference type="GO" id="GO:0022857">
    <property type="term" value="F:transmembrane transporter activity"/>
    <property type="evidence" value="ECO:0007669"/>
    <property type="project" value="InterPro"/>
</dbReference>
<evidence type="ECO:0000256" key="1">
    <source>
        <dbReference type="ARBA" id="ARBA00004651"/>
    </source>
</evidence>
<evidence type="ECO:0000313" key="11">
    <source>
        <dbReference type="Proteomes" id="UP000270411"/>
    </source>
</evidence>
<name>A0A3G8H5W9_9BURK</name>
<dbReference type="InterPro" id="IPR036259">
    <property type="entry name" value="MFS_trans_sf"/>
</dbReference>
<keyword evidence="5 8" id="KW-1133">Transmembrane helix</keyword>
<feature type="transmembrane region" description="Helical" evidence="8">
    <location>
        <begin position="346"/>
        <end position="369"/>
    </location>
</feature>
<accession>A0A3G8H5W9</accession>
<dbReference type="PROSITE" id="PS50850">
    <property type="entry name" value="MFS"/>
    <property type="match status" value="1"/>
</dbReference>
<feature type="transmembrane region" description="Helical" evidence="8">
    <location>
        <begin position="102"/>
        <end position="122"/>
    </location>
</feature>
<proteinExistence type="predicted"/>
<comment type="subcellular location">
    <subcellularLocation>
        <location evidence="1">Cell membrane</location>
        <topology evidence="1">Multi-pass membrane protein</topology>
    </subcellularLocation>
</comment>
<feature type="transmembrane region" description="Helical" evidence="8">
    <location>
        <begin position="381"/>
        <end position="401"/>
    </location>
</feature>
<evidence type="ECO:0000259" key="9">
    <source>
        <dbReference type="PROSITE" id="PS50850"/>
    </source>
</evidence>
<gene>
    <name evidence="10" type="ORF">EHF44_21070</name>
</gene>
<dbReference type="PROSITE" id="PS00216">
    <property type="entry name" value="SUGAR_TRANSPORT_1"/>
    <property type="match status" value="1"/>
</dbReference>
<evidence type="ECO:0000256" key="7">
    <source>
        <dbReference type="SAM" id="MobiDB-lite"/>
    </source>
</evidence>
<dbReference type="Proteomes" id="UP000270411">
    <property type="component" value="Chromosome 2"/>
</dbReference>
<dbReference type="OrthoDB" id="6766492at2"/>
<dbReference type="Gene3D" id="1.20.1250.20">
    <property type="entry name" value="MFS general substrate transporter like domains"/>
    <property type="match status" value="2"/>
</dbReference>
<evidence type="ECO:0000256" key="2">
    <source>
        <dbReference type="ARBA" id="ARBA00022448"/>
    </source>
</evidence>
<evidence type="ECO:0000256" key="4">
    <source>
        <dbReference type="ARBA" id="ARBA00022692"/>
    </source>
</evidence>
<feature type="transmembrane region" description="Helical" evidence="8">
    <location>
        <begin position="203"/>
        <end position="222"/>
    </location>
</feature>
<keyword evidence="3" id="KW-1003">Cell membrane</keyword>
<evidence type="ECO:0000256" key="8">
    <source>
        <dbReference type="SAM" id="Phobius"/>
    </source>
</evidence>
<feature type="transmembrane region" description="Helical" evidence="8">
    <location>
        <begin position="407"/>
        <end position="428"/>
    </location>
</feature>
<feature type="transmembrane region" description="Helical" evidence="8">
    <location>
        <begin position="320"/>
        <end position="340"/>
    </location>
</feature>
<evidence type="ECO:0000256" key="6">
    <source>
        <dbReference type="ARBA" id="ARBA00023136"/>
    </source>
</evidence>
<keyword evidence="2" id="KW-0813">Transport</keyword>
<dbReference type="PANTHER" id="PTHR43045">
    <property type="entry name" value="SHIKIMATE TRANSPORTER"/>
    <property type="match status" value="1"/>
</dbReference>
<feature type="transmembrane region" description="Helical" evidence="8">
    <location>
        <begin position="291"/>
        <end position="313"/>
    </location>
</feature>
<keyword evidence="6 8" id="KW-0472">Membrane</keyword>
<reference evidence="11" key="1">
    <citation type="submission" date="2018-11" db="EMBL/GenBank/DDBJ databases">
        <title>FDA dAtabase for Regulatory Grade micrObial Sequences (FDA-ARGOS): Supporting development and validation of Infectious Disease Dx tests.</title>
        <authorList>
            <person name="Goldberg B."/>
            <person name="Campos J."/>
            <person name="Tallon L."/>
            <person name="Sadzewicz L."/>
            <person name="Zhao X."/>
            <person name="Vavikolanu K."/>
            <person name="Mehta A."/>
            <person name="Aluvathingal J."/>
            <person name="Nadendla S."/>
            <person name="Geyer C."/>
            <person name="Nandy P."/>
            <person name="Yan Y."/>
            <person name="Sichtig H."/>
        </authorList>
    </citation>
    <scope>NUCLEOTIDE SEQUENCE [LARGE SCALE GENOMIC DNA]</scope>
    <source>
        <strain evidence="11">FDAARGOS_614</strain>
    </source>
</reference>
<feature type="transmembrane region" description="Helical" evidence="8">
    <location>
        <begin position="166"/>
        <end position="191"/>
    </location>
</feature>
<feature type="region of interest" description="Disordered" evidence="7">
    <location>
        <begin position="1"/>
        <end position="22"/>
    </location>
</feature>
<dbReference type="Pfam" id="PF07690">
    <property type="entry name" value="MFS_1"/>
    <property type="match status" value="1"/>
</dbReference>
<feature type="domain" description="Major facilitator superfamily (MFS) profile" evidence="9">
    <location>
        <begin position="28"/>
        <end position="435"/>
    </location>
</feature>
<dbReference type="InterPro" id="IPR005829">
    <property type="entry name" value="Sugar_transporter_CS"/>
</dbReference>